<dbReference type="Gene3D" id="3.10.450.160">
    <property type="entry name" value="inner membrane protein cigr"/>
    <property type="match status" value="1"/>
</dbReference>
<comment type="caution">
    <text evidence="1">The sequence shown here is derived from an EMBL/GenBank/DDBJ whole genome shotgun (WGS) entry which is preliminary data.</text>
</comment>
<dbReference type="RefSeq" id="WP_199051710.1">
    <property type="nucleotide sequence ID" value="NZ_JAELXT010000051.1"/>
</dbReference>
<organism evidence="1 2">
    <name type="scientific">Microvirga splendida</name>
    <dbReference type="NCBI Taxonomy" id="2795727"/>
    <lineage>
        <taxon>Bacteria</taxon>
        <taxon>Pseudomonadati</taxon>
        <taxon>Pseudomonadota</taxon>
        <taxon>Alphaproteobacteria</taxon>
        <taxon>Hyphomicrobiales</taxon>
        <taxon>Methylobacteriaceae</taxon>
        <taxon>Microvirga</taxon>
    </lineage>
</organism>
<reference evidence="2" key="1">
    <citation type="submission" date="2020-12" db="EMBL/GenBank/DDBJ databases">
        <title>Hymenobacter sp.</title>
        <authorList>
            <person name="Kim M.K."/>
        </authorList>
    </citation>
    <scope>NUCLEOTIDE SEQUENCE [LARGE SCALE GENOMIC DNA]</scope>
    <source>
        <strain evidence="2">BT325</strain>
    </source>
</reference>
<evidence type="ECO:0000313" key="2">
    <source>
        <dbReference type="Proteomes" id="UP000620670"/>
    </source>
</evidence>
<dbReference type="Pfam" id="PF06823">
    <property type="entry name" value="DUF1236"/>
    <property type="match status" value="2"/>
</dbReference>
<evidence type="ECO:0000313" key="1">
    <source>
        <dbReference type="EMBL" id="MBJ6128438.1"/>
    </source>
</evidence>
<proteinExistence type="predicted"/>
<dbReference type="Proteomes" id="UP000620670">
    <property type="component" value="Unassembled WGS sequence"/>
</dbReference>
<gene>
    <name evidence="1" type="ORF">JAO75_23870</name>
</gene>
<dbReference type="InterPro" id="IPR009642">
    <property type="entry name" value="DUF1236"/>
</dbReference>
<sequence length="162" mass="17903">MRSFTTREVEPVENVSFSVSVGVNVPQDLGLHPVPADVVEIVPAYREYRYMVVEDQIVIVNPKTRKVVEVIEQGSTTASIGASQGSGSLSLSQEEETTVIKTLRSDVSGVFREGATMPQCVELRPIPSSVDVPELRSYRYVLVEDSVILVEPDSRRIVKILE</sequence>
<dbReference type="EMBL" id="JAELXT010000051">
    <property type="protein sequence ID" value="MBJ6128438.1"/>
    <property type="molecule type" value="Genomic_DNA"/>
</dbReference>
<protein>
    <submittedName>
        <fullName evidence="1">DUF1236 domain-containing protein</fullName>
    </submittedName>
</protein>
<accession>A0ABS0Y832</accession>
<name>A0ABS0Y832_9HYPH</name>
<keyword evidence="2" id="KW-1185">Reference proteome</keyword>